<gene>
    <name evidence="1" type="ORF">AJ80_08260</name>
</gene>
<keyword evidence="2" id="KW-1185">Reference proteome</keyword>
<dbReference type="AlphaFoldDB" id="A0A2B7XBC9"/>
<evidence type="ECO:0000313" key="1">
    <source>
        <dbReference type="EMBL" id="PGH05948.1"/>
    </source>
</evidence>
<dbReference type="Proteomes" id="UP000224634">
    <property type="component" value="Unassembled WGS sequence"/>
</dbReference>
<name>A0A2B7XBC9_POLH7</name>
<comment type="caution">
    <text evidence="1">The sequence shown here is derived from an EMBL/GenBank/DDBJ whole genome shotgun (WGS) entry which is preliminary data.</text>
</comment>
<dbReference type="EMBL" id="PDNA01000183">
    <property type="protein sequence ID" value="PGH05948.1"/>
    <property type="molecule type" value="Genomic_DNA"/>
</dbReference>
<proteinExistence type="predicted"/>
<protein>
    <submittedName>
        <fullName evidence="1">Uncharacterized protein</fullName>
    </submittedName>
</protein>
<reference evidence="1 2" key="1">
    <citation type="submission" date="2017-10" db="EMBL/GenBank/DDBJ databases">
        <title>Comparative genomics in systemic dimorphic fungi from Ajellomycetaceae.</title>
        <authorList>
            <person name="Munoz J.F."/>
            <person name="Mcewen J.G."/>
            <person name="Clay O.K."/>
            <person name="Cuomo C.A."/>
        </authorList>
    </citation>
    <scope>NUCLEOTIDE SEQUENCE [LARGE SCALE GENOMIC DNA]</scope>
    <source>
        <strain evidence="1 2">UAMH7299</strain>
    </source>
</reference>
<accession>A0A2B7XBC9</accession>
<evidence type="ECO:0000313" key="2">
    <source>
        <dbReference type="Proteomes" id="UP000224634"/>
    </source>
</evidence>
<organism evidence="1 2">
    <name type="scientific">Polytolypa hystricis (strain UAMH7299)</name>
    <dbReference type="NCBI Taxonomy" id="1447883"/>
    <lineage>
        <taxon>Eukaryota</taxon>
        <taxon>Fungi</taxon>
        <taxon>Dikarya</taxon>
        <taxon>Ascomycota</taxon>
        <taxon>Pezizomycotina</taxon>
        <taxon>Eurotiomycetes</taxon>
        <taxon>Eurotiomycetidae</taxon>
        <taxon>Onygenales</taxon>
        <taxon>Onygenales incertae sedis</taxon>
        <taxon>Polytolypa</taxon>
    </lineage>
</organism>
<sequence>MPYNPCTVENVCFQVRGHMLGLGKTVTERASHREDLKEPFDAVNSQQLRSHIRCLIHCLRSTGYIRCRLAENLTSRMRLHEIRKFI</sequence>